<evidence type="ECO:0000256" key="1">
    <source>
        <dbReference type="ARBA" id="ARBA00004613"/>
    </source>
</evidence>
<proteinExistence type="predicted"/>
<keyword evidence="2" id="KW-0964">Secreted</keyword>
<dbReference type="InterPro" id="IPR010345">
    <property type="entry name" value="IL-17_fam"/>
</dbReference>
<organism evidence="4 5">
    <name type="scientific">Solea senegalensis</name>
    <name type="common">Senegalese sole</name>
    <dbReference type="NCBI Taxonomy" id="28829"/>
    <lineage>
        <taxon>Eukaryota</taxon>
        <taxon>Metazoa</taxon>
        <taxon>Chordata</taxon>
        <taxon>Craniata</taxon>
        <taxon>Vertebrata</taxon>
        <taxon>Euteleostomi</taxon>
        <taxon>Actinopterygii</taxon>
        <taxon>Neopterygii</taxon>
        <taxon>Teleostei</taxon>
        <taxon>Neoteleostei</taxon>
        <taxon>Acanthomorphata</taxon>
        <taxon>Carangaria</taxon>
        <taxon>Pleuronectiformes</taxon>
        <taxon>Pleuronectoidei</taxon>
        <taxon>Soleidae</taxon>
        <taxon>Solea</taxon>
    </lineage>
</organism>
<accession>A0AAV6RV25</accession>
<protein>
    <submittedName>
        <fullName evidence="4">Interleukin-17F-like</fullName>
    </submittedName>
</protein>
<dbReference type="AlphaFoldDB" id="A0AAV6RV25"/>
<keyword evidence="5" id="KW-1185">Reference proteome</keyword>
<dbReference type="Proteomes" id="UP000693946">
    <property type="component" value="Linkage Group LG17"/>
</dbReference>
<keyword evidence="3" id="KW-0732">Signal</keyword>
<evidence type="ECO:0000256" key="3">
    <source>
        <dbReference type="ARBA" id="ARBA00022729"/>
    </source>
</evidence>
<evidence type="ECO:0000313" key="4">
    <source>
        <dbReference type="EMBL" id="KAG7508670.1"/>
    </source>
</evidence>
<name>A0AAV6RV25_SOLSE</name>
<comment type="caution">
    <text evidence="4">The sequence shown here is derived from an EMBL/GenBank/DDBJ whole genome shotgun (WGS) entry which is preliminary data.</text>
</comment>
<gene>
    <name evidence="4" type="ORF">JOB18_020675</name>
</gene>
<sequence>MHHTSCPSHRHYKAATRSAVNTTMLLLLRAVLLLGLAALLHADRNGKFVSVKLRQGVRRRSKTVRLMLDASVHPQTLRSPIASMSLTPWTYRDSLMESRLPQRISHAQCLTSGCLSLQGEGEDSVLEAKPIQYQTLVLHRVPRRRRNMRKGSKAKRKYDFTLGTEVITVGCTCVRPSVLSQ</sequence>
<dbReference type="GO" id="GO:0005125">
    <property type="term" value="F:cytokine activity"/>
    <property type="evidence" value="ECO:0007669"/>
    <property type="project" value="InterPro"/>
</dbReference>
<dbReference type="GO" id="GO:0005576">
    <property type="term" value="C:extracellular region"/>
    <property type="evidence" value="ECO:0007669"/>
    <property type="project" value="UniProtKB-SubCell"/>
</dbReference>
<reference evidence="4 5" key="1">
    <citation type="journal article" date="2021" name="Sci. Rep.">
        <title>Chromosome anchoring in Senegalese sole (Solea senegalensis) reveals sex-associated markers and genome rearrangements in flatfish.</title>
        <authorList>
            <person name="Guerrero-Cozar I."/>
            <person name="Gomez-Garrido J."/>
            <person name="Berbel C."/>
            <person name="Martinez-Blanch J.F."/>
            <person name="Alioto T."/>
            <person name="Claros M.G."/>
            <person name="Gagnaire P.A."/>
            <person name="Manchado M."/>
        </authorList>
    </citation>
    <scope>NUCLEOTIDE SEQUENCE [LARGE SCALE GENOMIC DNA]</scope>
    <source>
        <strain evidence="4">Sse05_10M</strain>
    </source>
</reference>
<evidence type="ECO:0000256" key="2">
    <source>
        <dbReference type="ARBA" id="ARBA00022525"/>
    </source>
</evidence>
<dbReference type="EMBL" id="JAGKHQ010000009">
    <property type="protein sequence ID" value="KAG7508670.1"/>
    <property type="molecule type" value="Genomic_DNA"/>
</dbReference>
<evidence type="ECO:0000313" key="5">
    <source>
        <dbReference type="Proteomes" id="UP000693946"/>
    </source>
</evidence>
<comment type="subcellular location">
    <subcellularLocation>
        <location evidence="1">Secreted</location>
    </subcellularLocation>
</comment>
<dbReference type="Pfam" id="PF06083">
    <property type="entry name" value="IL17"/>
    <property type="match status" value="1"/>
</dbReference>